<dbReference type="InterPro" id="IPR006328">
    <property type="entry name" value="2-HAD"/>
</dbReference>
<dbReference type="Gene3D" id="1.10.150.240">
    <property type="entry name" value="Putative phosphatase, domain 2"/>
    <property type="match status" value="1"/>
</dbReference>
<organism evidence="2 3">
    <name type="scientific">Nocardioides perillae</name>
    <dbReference type="NCBI Taxonomy" id="1119534"/>
    <lineage>
        <taxon>Bacteria</taxon>
        <taxon>Bacillati</taxon>
        <taxon>Actinomycetota</taxon>
        <taxon>Actinomycetes</taxon>
        <taxon>Propionibacteriales</taxon>
        <taxon>Nocardioidaceae</taxon>
        <taxon>Nocardioides</taxon>
    </lineage>
</organism>
<protein>
    <submittedName>
        <fullName evidence="2">2-haloacid dehalogenase</fullName>
        <ecNumber evidence="2">3.8.1.2</ecNumber>
    </submittedName>
</protein>
<keyword evidence="1 2" id="KW-0378">Hydrolase</keyword>
<gene>
    <name evidence="2" type="ORF">BJ989_001074</name>
</gene>
<dbReference type="NCBIfam" id="TIGR01428">
    <property type="entry name" value="HAD_type_II"/>
    <property type="match status" value="1"/>
</dbReference>
<dbReference type="Pfam" id="PF00702">
    <property type="entry name" value="Hydrolase"/>
    <property type="match status" value="1"/>
</dbReference>
<dbReference type="SFLD" id="SFLDS00003">
    <property type="entry name" value="Haloacid_Dehalogenase"/>
    <property type="match status" value="1"/>
</dbReference>
<name>A0A7Y9RVM1_9ACTN</name>
<evidence type="ECO:0000313" key="3">
    <source>
        <dbReference type="Proteomes" id="UP000544110"/>
    </source>
</evidence>
<dbReference type="RefSeq" id="WP_179517333.1">
    <property type="nucleotide sequence ID" value="NZ_JACCAC010000001.1"/>
</dbReference>
<dbReference type="InterPro" id="IPR051540">
    <property type="entry name" value="S-2-haloacid_dehalogenase"/>
</dbReference>
<reference evidence="2 3" key="1">
    <citation type="submission" date="2020-07" db="EMBL/GenBank/DDBJ databases">
        <title>Sequencing the genomes of 1000 actinobacteria strains.</title>
        <authorList>
            <person name="Klenk H.-P."/>
        </authorList>
    </citation>
    <scope>NUCLEOTIDE SEQUENCE [LARGE SCALE GENOMIC DNA]</scope>
    <source>
        <strain evidence="2 3">DSM 24552</strain>
    </source>
</reference>
<dbReference type="SUPFAM" id="SSF56784">
    <property type="entry name" value="HAD-like"/>
    <property type="match status" value="1"/>
</dbReference>
<comment type="caution">
    <text evidence="2">The sequence shown here is derived from an EMBL/GenBank/DDBJ whole genome shotgun (WGS) entry which is preliminary data.</text>
</comment>
<dbReference type="Proteomes" id="UP000544110">
    <property type="component" value="Unassembled WGS sequence"/>
</dbReference>
<dbReference type="InterPro" id="IPR023198">
    <property type="entry name" value="PGP-like_dom2"/>
</dbReference>
<keyword evidence="3" id="KW-1185">Reference proteome</keyword>
<accession>A0A7Y9RVM1</accession>
<dbReference type="InterPro" id="IPR023214">
    <property type="entry name" value="HAD_sf"/>
</dbReference>
<evidence type="ECO:0000313" key="2">
    <source>
        <dbReference type="EMBL" id="NYG54770.1"/>
    </source>
</evidence>
<dbReference type="Gene3D" id="3.40.50.1000">
    <property type="entry name" value="HAD superfamily/HAD-like"/>
    <property type="match status" value="1"/>
</dbReference>
<proteinExistence type="predicted"/>
<dbReference type="PANTHER" id="PTHR43316">
    <property type="entry name" value="HYDROLASE, HALOACID DELAHOGENASE-RELATED"/>
    <property type="match status" value="1"/>
</dbReference>
<dbReference type="GO" id="GO:0018784">
    <property type="term" value="F:(S)-2-haloacid dehalogenase activity"/>
    <property type="evidence" value="ECO:0007669"/>
    <property type="project" value="UniProtKB-EC"/>
</dbReference>
<dbReference type="SFLD" id="SFLDG01129">
    <property type="entry name" value="C1.5:_HAD__Beta-PGM__Phosphata"/>
    <property type="match status" value="1"/>
</dbReference>
<dbReference type="AlphaFoldDB" id="A0A7Y9RVM1"/>
<sequence length="221" mass="23106">MARPELVVLDVNETLSDTAPLRERFAEVGLAPHEAEPWFAGVLRDAFALTVVGENPAFADLAAEGVRTRLPADHPDPDGAAAAVLDAFTSLAVHADVVDGLRALRDGGSRLVTLSNGSASIAEGLLERAGALDLVEACLSVADAPAWKPDARAYAHALAHTGVDAGDAMLVAVHPWDVDGAARAGLRTAWLRRGVAHYPAYARSADVVADDLRDLARRLAG</sequence>
<dbReference type="EC" id="3.8.1.2" evidence="2"/>
<evidence type="ECO:0000256" key="1">
    <source>
        <dbReference type="ARBA" id="ARBA00022801"/>
    </source>
</evidence>
<dbReference type="EMBL" id="JACCAC010000001">
    <property type="protein sequence ID" value="NYG54770.1"/>
    <property type="molecule type" value="Genomic_DNA"/>
</dbReference>
<dbReference type="InterPro" id="IPR036412">
    <property type="entry name" value="HAD-like_sf"/>
</dbReference>
<dbReference type="PANTHER" id="PTHR43316:SF3">
    <property type="entry name" value="HALOACID DEHALOGENASE, TYPE II (AFU_ORTHOLOGUE AFUA_2G07750)-RELATED"/>
    <property type="match status" value="1"/>
</dbReference>